<comment type="caution">
    <text evidence="2">The sequence shown here is derived from an EMBL/GenBank/DDBJ whole genome shotgun (WGS) entry which is preliminary data.</text>
</comment>
<dbReference type="EMBL" id="JAHQIW010003566">
    <property type="protein sequence ID" value="KAJ1359186.1"/>
    <property type="molecule type" value="Genomic_DNA"/>
</dbReference>
<organism evidence="2 3">
    <name type="scientific">Parelaphostrongylus tenuis</name>
    <name type="common">Meningeal worm</name>
    <dbReference type="NCBI Taxonomy" id="148309"/>
    <lineage>
        <taxon>Eukaryota</taxon>
        <taxon>Metazoa</taxon>
        <taxon>Ecdysozoa</taxon>
        <taxon>Nematoda</taxon>
        <taxon>Chromadorea</taxon>
        <taxon>Rhabditida</taxon>
        <taxon>Rhabditina</taxon>
        <taxon>Rhabditomorpha</taxon>
        <taxon>Strongyloidea</taxon>
        <taxon>Metastrongylidae</taxon>
        <taxon>Parelaphostrongylus</taxon>
    </lineage>
</organism>
<dbReference type="Proteomes" id="UP001196413">
    <property type="component" value="Unassembled WGS sequence"/>
</dbReference>
<name>A0AAD5QU20_PARTN</name>
<feature type="region of interest" description="Disordered" evidence="1">
    <location>
        <begin position="49"/>
        <end position="69"/>
    </location>
</feature>
<dbReference type="AlphaFoldDB" id="A0AAD5QU20"/>
<feature type="compositionally biased region" description="Basic and acidic residues" evidence="1">
    <location>
        <begin position="52"/>
        <end position="66"/>
    </location>
</feature>
<reference evidence="2" key="1">
    <citation type="submission" date="2021-06" db="EMBL/GenBank/DDBJ databases">
        <title>Parelaphostrongylus tenuis whole genome reference sequence.</title>
        <authorList>
            <person name="Garwood T.J."/>
            <person name="Larsen P.A."/>
            <person name="Fountain-Jones N.M."/>
            <person name="Garbe J.R."/>
            <person name="Macchietto M.G."/>
            <person name="Kania S.A."/>
            <person name="Gerhold R.W."/>
            <person name="Richards J.E."/>
            <person name="Wolf T.M."/>
        </authorList>
    </citation>
    <scope>NUCLEOTIDE SEQUENCE</scope>
    <source>
        <strain evidence="2">MNPRO001-30</strain>
        <tissue evidence="2">Meninges</tissue>
    </source>
</reference>
<evidence type="ECO:0000313" key="2">
    <source>
        <dbReference type="EMBL" id="KAJ1359186.1"/>
    </source>
</evidence>
<sequence>MRNRTILLPIWDLPTEDLVILAFTFLFECFLEPHLEIHYARSPVEEEGVQDSTREYSAEPSLKKESASLTTASTAEIFMSTLPKHEELAADQPRPAALSLLWTRCVPGSNPLERSKIWCEIMRDYLVLVYAIHIEIFGRDPKRFKDFARRGNRK</sequence>
<protein>
    <submittedName>
        <fullName evidence="2">Uncharacterized protein</fullName>
    </submittedName>
</protein>
<gene>
    <name evidence="2" type="ORF">KIN20_017866</name>
</gene>
<evidence type="ECO:0000313" key="3">
    <source>
        <dbReference type="Proteomes" id="UP001196413"/>
    </source>
</evidence>
<keyword evidence="3" id="KW-1185">Reference proteome</keyword>
<proteinExistence type="predicted"/>
<evidence type="ECO:0000256" key="1">
    <source>
        <dbReference type="SAM" id="MobiDB-lite"/>
    </source>
</evidence>
<accession>A0AAD5QU20</accession>